<dbReference type="EMBL" id="JAGGKP010000003">
    <property type="protein sequence ID" value="MBP1937041.1"/>
    <property type="molecule type" value="Genomic_DNA"/>
</dbReference>
<dbReference type="RefSeq" id="WP_209848722.1">
    <property type="nucleotide sequence ID" value="NZ_CBCRVE010000006.1"/>
</dbReference>
<dbReference type="InterPro" id="IPR002692">
    <property type="entry name" value="S45"/>
</dbReference>
<dbReference type="Pfam" id="PF01804">
    <property type="entry name" value="Penicil_amidase"/>
    <property type="match status" value="1"/>
</dbReference>
<dbReference type="SUPFAM" id="SSF56235">
    <property type="entry name" value="N-terminal nucleophile aminohydrolases (Ntn hydrolases)"/>
    <property type="match status" value="1"/>
</dbReference>
<dbReference type="CDD" id="cd03747">
    <property type="entry name" value="Ntn_PGA_like"/>
    <property type="match status" value="1"/>
</dbReference>
<gene>
    <name evidence="5" type="ORF">J2Z20_001923</name>
</gene>
<dbReference type="Gene3D" id="2.30.120.10">
    <property type="match status" value="1"/>
</dbReference>
<evidence type="ECO:0000313" key="6">
    <source>
        <dbReference type="Proteomes" id="UP001519273"/>
    </source>
</evidence>
<proteinExistence type="inferred from homology"/>
<dbReference type="InterPro" id="IPR014395">
    <property type="entry name" value="Pen/GL7ACA/AHL_acylase"/>
</dbReference>
<reference evidence="5 6" key="1">
    <citation type="submission" date="2021-03" db="EMBL/GenBank/DDBJ databases">
        <title>Genomic Encyclopedia of Type Strains, Phase IV (KMG-IV): sequencing the most valuable type-strain genomes for metagenomic binning, comparative biology and taxonomic classification.</title>
        <authorList>
            <person name="Goeker M."/>
        </authorList>
    </citation>
    <scope>NUCLEOTIDE SEQUENCE [LARGE SCALE GENOMIC DNA]</scope>
    <source>
        <strain evidence="5 6">DSM 23491</strain>
    </source>
</reference>
<evidence type="ECO:0000256" key="2">
    <source>
        <dbReference type="ARBA" id="ARBA00022801"/>
    </source>
</evidence>
<dbReference type="InterPro" id="IPR043147">
    <property type="entry name" value="Penicillin_amidase_A-knob"/>
</dbReference>
<dbReference type="EC" id="3.5.1.11" evidence="5"/>
<dbReference type="Gene3D" id="1.10.1400.10">
    <property type="match status" value="1"/>
</dbReference>
<protein>
    <submittedName>
        <fullName evidence="5">Penicillin amidase</fullName>
        <ecNumber evidence="5">3.5.1.11</ecNumber>
    </submittedName>
</protein>
<comment type="caution">
    <text evidence="5">The sequence shown here is derived from an EMBL/GenBank/DDBJ whole genome shotgun (WGS) entry which is preliminary data.</text>
</comment>
<organism evidence="5 6">
    <name type="scientific">Paenibacillus sediminis</name>
    <dbReference type="NCBI Taxonomy" id="664909"/>
    <lineage>
        <taxon>Bacteria</taxon>
        <taxon>Bacillati</taxon>
        <taxon>Bacillota</taxon>
        <taxon>Bacilli</taxon>
        <taxon>Bacillales</taxon>
        <taxon>Paenibacillaceae</taxon>
        <taxon>Paenibacillus</taxon>
    </lineage>
</organism>
<keyword evidence="2 5" id="KW-0378">Hydrolase</keyword>
<dbReference type="InterPro" id="IPR023343">
    <property type="entry name" value="Penicillin_amidase_dom1"/>
</dbReference>
<evidence type="ECO:0000256" key="1">
    <source>
        <dbReference type="ARBA" id="ARBA00006586"/>
    </source>
</evidence>
<dbReference type="Gene3D" id="1.10.439.10">
    <property type="entry name" value="Penicillin Amidohydrolase, domain 1"/>
    <property type="match status" value="1"/>
</dbReference>
<dbReference type="GO" id="GO:0008953">
    <property type="term" value="F:penicillin amidase activity"/>
    <property type="evidence" value="ECO:0007669"/>
    <property type="project" value="UniProtKB-EC"/>
</dbReference>
<keyword evidence="6" id="KW-1185">Reference proteome</keyword>
<keyword evidence="4" id="KW-0472">Membrane</keyword>
<feature type="transmembrane region" description="Helical" evidence="4">
    <location>
        <begin position="23"/>
        <end position="46"/>
    </location>
</feature>
<keyword evidence="4" id="KW-0812">Transmembrane</keyword>
<accession>A0ABS4H3M2</accession>
<name>A0ABS4H3M2_9BACL</name>
<comment type="similarity">
    <text evidence="1">Belongs to the peptidase S45 family.</text>
</comment>
<dbReference type="Proteomes" id="UP001519273">
    <property type="component" value="Unassembled WGS sequence"/>
</dbReference>
<keyword evidence="3" id="KW-0865">Zymogen</keyword>
<evidence type="ECO:0000313" key="5">
    <source>
        <dbReference type="EMBL" id="MBP1937041.1"/>
    </source>
</evidence>
<dbReference type="Gene3D" id="3.60.20.10">
    <property type="entry name" value="Glutamine Phosphoribosylpyrophosphate, subunit 1, domain 1"/>
    <property type="match status" value="1"/>
</dbReference>
<dbReference type="PIRSF" id="PIRSF001227">
    <property type="entry name" value="Pen_acylase"/>
    <property type="match status" value="1"/>
</dbReference>
<dbReference type="InterPro" id="IPR029055">
    <property type="entry name" value="Ntn_hydrolases_N"/>
</dbReference>
<dbReference type="PANTHER" id="PTHR34218:SF4">
    <property type="entry name" value="ACYL-HOMOSERINE LACTONE ACYLASE QUIP"/>
    <property type="match status" value="1"/>
</dbReference>
<dbReference type="PANTHER" id="PTHR34218">
    <property type="entry name" value="PEPTIDASE S45 PENICILLIN AMIDASE"/>
    <property type="match status" value="1"/>
</dbReference>
<evidence type="ECO:0000256" key="4">
    <source>
        <dbReference type="SAM" id="Phobius"/>
    </source>
</evidence>
<dbReference type="InterPro" id="IPR043146">
    <property type="entry name" value="Penicillin_amidase_N_B-knob"/>
</dbReference>
<keyword evidence="4" id="KW-1133">Transmembrane helix</keyword>
<evidence type="ECO:0000256" key="3">
    <source>
        <dbReference type="ARBA" id="ARBA00023145"/>
    </source>
</evidence>
<sequence length="808" mass="90254">MKATELNSTEKAFTKKKIRWRRVLGITGLVLVLLLGTVFGIAYWILDRSLPVIKGELAIAGLQEPVSVWRDENGVPHIEAKNDHDLYMAQGYVTAQDRLFQMDLSRRQASGQLSEVIGDATVDRDKFFRAFGLRRAAEASLAGYSAESKNMLEWYAQGVNNYIHQAKDSGSLPAEFRILGYSPSDWSPIDSLTIGKYMAYDLGGHWQGQAFRYELSQKVSPEMALELFPSYPEGGVTIIQALKDNPVDLKRLIAAADIPNPFNGSNNWVISGEKSASGKPMLANDPHLGLSTPSIWYETNLKAPDLDVSGVIFAGVPGIIVGHNEHVAWGVTNVGPDVQDLYIEKRNPNNPNEFEYMGKWEPATIYNEEIKVKGKPAVSYQVQVTRHGPIISEFADDKSQDTALALKWTALAPTTELEAVQKFAKARNWDEFKEALTYFEAPAQNFVFAADDGTIAYRANGKIPIRKKGDSMVPVPGWTDEYEWTGYIPWEELPTTVNPPKGYIATANNKVIDDSYPYHISNSWAEPYREMRIQQVLESKPVLQTSDLQVLQFDRHNLLAEEFLPGLLSVLSKNSDLRPVDQDVVRLLQSWNKEDDPQQGAPLAFAFWINQIEDVVFKPEITDDMIKLFEDKSIVRDELLRKALAGKPEPWIDGKGGIEKVALRSFEQAVDQAVSLQGNNPDKWKWGNYHQVDFAHPLGAVKPLNLIFNAKATPMGGSRVTVGAAGWDDETGEVDHGGAWRTVIDLSNPMQSFNVVGPGQSGHLLSRWYHDQVDEWTTGKYHLTSMDPAVYRAAGNHLELVPESTVRQ</sequence>